<evidence type="ECO:0000313" key="4">
    <source>
        <dbReference type="Proteomes" id="UP000772434"/>
    </source>
</evidence>
<keyword evidence="4" id="KW-1185">Reference proteome</keyword>
<feature type="domain" description="Ribonuclease H1 N-terminal" evidence="2">
    <location>
        <begin position="171"/>
        <end position="212"/>
    </location>
</feature>
<proteinExistence type="predicted"/>
<name>A0A9P5P6S3_9AGAR</name>
<dbReference type="Pfam" id="PF01693">
    <property type="entry name" value="Cauli_VI"/>
    <property type="match status" value="1"/>
</dbReference>
<feature type="compositionally biased region" description="Acidic residues" evidence="1">
    <location>
        <begin position="60"/>
        <end position="75"/>
    </location>
</feature>
<dbReference type="OrthoDB" id="3060447at2759"/>
<evidence type="ECO:0000256" key="1">
    <source>
        <dbReference type="SAM" id="MobiDB-lite"/>
    </source>
</evidence>
<feature type="region of interest" description="Disordered" evidence="1">
    <location>
        <begin position="37"/>
        <end position="75"/>
    </location>
</feature>
<gene>
    <name evidence="3" type="ORF">BDP27DRAFT_1434559</name>
</gene>
<feature type="region of interest" description="Disordered" evidence="1">
    <location>
        <begin position="120"/>
        <end position="160"/>
    </location>
</feature>
<evidence type="ECO:0000313" key="3">
    <source>
        <dbReference type="EMBL" id="KAF9045877.1"/>
    </source>
</evidence>
<dbReference type="EMBL" id="JADNRY010000508">
    <property type="protein sequence ID" value="KAF9045877.1"/>
    <property type="molecule type" value="Genomic_DNA"/>
</dbReference>
<evidence type="ECO:0000259" key="2">
    <source>
        <dbReference type="Pfam" id="PF01693"/>
    </source>
</evidence>
<feature type="compositionally biased region" description="Pro residues" evidence="1">
    <location>
        <begin position="144"/>
        <end position="160"/>
    </location>
</feature>
<accession>A0A9P5P6S3</accession>
<reference evidence="3" key="1">
    <citation type="submission" date="2020-11" db="EMBL/GenBank/DDBJ databases">
        <authorList>
            <consortium name="DOE Joint Genome Institute"/>
            <person name="Ahrendt S."/>
            <person name="Riley R."/>
            <person name="Andreopoulos W."/>
            <person name="Labutti K."/>
            <person name="Pangilinan J."/>
            <person name="Ruiz-Duenas F.J."/>
            <person name="Barrasa J.M."/>
            <person name="Sanchez-Garcia M."/>
            <person name="Camarero S."/>
            <person name="Miyauchi S."/>
            <person name="Serrano A."/>
            <person name="Linde D."/>
            <person name="Babiker R."/>
            <person name="Drula E."/>
            <person name="Ayuso-Fernandez I."/>
            <person name="Pacheco R."/>
            <person name="Padilla G."/>
            <person name="Ferreira P."/>
            <person name="Barriuso J."/>
            <person name="Kellner H."/>
            <person name="Castanera R."/>
            <person name="Alfaro M."/>
            <person name="Ramirez L."/>
            <person name="Pisabarro A.G."/>
            <person name="Kuo A."/>
            <person name="Tritt A."/>
            <person name="Lipzen A."/>
            <person name="He G."/>
            <person name="Yan M."/>
            <person name="Ng V."/>
            <person name="Cullen D."/>
            <person name="Martin F."/>
            <person name="Rosso M.-N."/>
            <person name="Henrissat B."/>
            <person name="Hibbett D."/>
            <person name="Martinez A.T."/>
            <person name="Grigoriev I.V."/>
        </authorList>
    </citation>
    <scope>NUCLEOTIDE SEQUENCE</scope>
    <source>
        <strain evidence="3">AH 40177</strain>
    </source>
</reference>
<organism evidence="3 4">
    <name type="scientific">Rhodocollybia butyracea</name>
    <dbReference type="NCBI Taxonomy" id="206335"/>
    <lineage>
        <taxon>Eukaryota</taxon>
        <taxon>Fungi</taxon>
        <taxon>Dikarya</taxon>
        <taxon>Basidiomycota</taxon>
        <taxon>Agaricomycotina</taxon>
        <taxon>Agaricomycetes</taxon>
        <taxon>Agaricomycetidae</taxon>
        <taxon>Agaricales</taxon>
        <taxon>Marasmiineae</taxon>
        <taxon>Omphalotaceae</taxon>
        <taxon>Rhodocollybia</taxon>
    </lineage>
</organism>
<dbReference type="InterPro" id="IPR011320">
    <property type="entry name" value="RNase_H1_N"/>
</dbReference>
<dbReference type="AlphaFoldDB" id="A0A9P5P6S3"/>
<sequence>MTGIKTDTSPQKGSAEGRRLRNLEIIRALQGLSFFLPESNDTPHRQGKARTHTIVWVSSGEEDGGNDDIGDDTDEEDLVEQLQELSVKRPEPKQENLAMASHGASSSRVVVPTTPVATPPRYTAFATPPSHRASSRPLMSTPSTAPPPAHPVSPPPTPAPVTPGRQGKFNAYVVYSGATPHFYANWSTVKRMQQADPTLVFKGFYTLEKARQAWLAARNSGVIAAIQNGTGRTHWCVTEGVNPAIYDSLHEAIKVGLEWGGGCLKGWNNKADAVEDWNEKAGASPSRIIDTPSPDFFSM</sequence>
<dbReference type="SUPFAM" id="SSF55658">
    <property type="entry name" value="L9 N-domain-like"/>
    <property type="match status" value="1"/>
</dbReference>
<dbReference type="InterPro" id="IPR009027">
    <property type="entry name" value="Ribosomal_bL9/RNase_H1_N"/>
</dbReference>
<comment type="caution">
    <text evidence="3">The sequence shown here is derived from an EMBL/GenBank/DDBJ whole genome shotgun (WGS) entry which is preliminary data.</text>
</comment>
<dbReference type="Proteomes" id="UP000772434">
    <property type="component" value="Unassembled WGS sequence"/>
</dbReference>
<protein>
    <recommendedName>
        <fullName evidence="2">Ribonuclease H1 N-terminal domain-containing protein</fullName>
    </recommendedName>
</protein>